<feature type="region of interest" description="Disordered" evidence="1">
    <location>
        <begin position="1"/>
        <end position="53"/>
    </location>
</feature>
<dbReference type="EMBL" id="CP136891">
    <property type="protein sequence ID" value="WOK97809.1"/>
    <property type="molecule type" value="Genomic_DNA"/>
</dbReference>
<evidence type="ECO:0000256" key="1">
    <source>
        <dbReference type="SAM" id="MobiDB-lite"/>
    </source>
</evidence>
<accession>A0AAQ3Q6M0</accession>
<reference evidence="2 3" key="1">
    <citation type="submission" date="2023-10" db="EMBL/GenBank/DDBJ databases">
        <title>Chromosome-scale genome assembly provides insights into flower coloration mechanisms of Canna indica.</title>
        <authorList>
            <person name="Li C."/>
        </authorList>
    </citation>
    <scope>NUCLEOTIDE SEQUENCE [LARGE SCALE GENOMIC DNA]</scope>
    <source>
        <tissue evidence="2">Flower</tissue>
    </source>
</reference>
<evidence type="ECO:0000313" key="2">
    <source>
        <dbReference type="EMBL" id="WOK97809.1"/>
    </source>
</evidence>
<feature type="region of interest" description="Disordered" evidence="1">
    <location>
        <begin position="129"/>
        <end position="148"/>
    </location>
</feature>
<feature type="compositionally biased region" description="Basic and acidic residues" evidence="1">
    <location>
        <begin position="129"/>
        <end position="139"/>
    </location>
</feature>
<dbReference type="PANTHER" id="PTHR33095:SF111">
    <property type="entry name" value="OS02G0134200 PROTEIN"/>
    <property type="match status" value="1"/>
</dbReference>
<feature type="compositionally biased region" description="Basic and acidic residues" evidence="1">
    <location>
        <begin position="1"/>
        <end position="10"/>
    </location>
</feature>
<sequence length="263" mass="28759">MATERPEKPCHGVPSTSAAVEERRPADLAALRDSSARQIAPPDKLAIEEDDDDASSEDFEFAFAVRDPSALPLVTADEIFFGGRILPTYPVFNRDLPPGPSSADEPATAVEDVADKIPIQRLLIDEGEARAEPSSEHQPVRCKKSGSTGSSLRWRLRDMVIGRSHSDGKEKFVFLEAAPPDLPPSLAKKKIPNHNPKSTKASGGSGKSTKKQADMVTAHRLYYVKGTSEKAVKGPRRSFLPYRQELLGLFAPVNGLRRTYNPF</sequence>
<dbReference type="InterPro" id="IPR012442">
    <property type="entry name" value="DUF1645_plant"/>
</dbReference>
<gene>
    <name evidence="2" type="ORF">Cni_G06517</name>
</gene>
<keyword evidence="3" id="KW-1185">Reference proteome</keyword>
<dbReference type="Proteomes" id="UP001327560">
    <property type="component" value="Chromosome 2"/>
</dbReference>
<dbReference type="PANTHER" id="PTHR33095">
    <property type="entry name" value="OS07G0619500 PROTEIN"/>
    <property type="match status" value="1"/>
</dbReference>
<feature type="region of interest" description="Disordered" evidence="1">
    <location>
        <begin position="183"/>
        <end position="212"/>
    </location>
</feature>
<dbReference type="AlphaFoldDB" id="A0AAQ3Q6M0"/>
<evidence type="ECO:0000313" key="3">
    <source>
        <dbReference type="Proteomes" id="UP001327560"/>
    </source>
</evidence>
<dbReference type="Pfam" id="PF07816">
    <property type="entry name" value="DUF1645"/>
    <property type="match status" value="1"/>
</dbReference>
<proteinExistence type="predicted"/>
<name>A0AAQ3Q6M0_9LILI</name>
<protein>
    <submittedName>
        <fullName evidence="2">Uncharacterized protein</fullName>
    </submittedName>
</protein>
<organism evidence="2 3">
    <name type="scientific">Canna indica</name>
    <name type="common">Indian-shot</name>
    <dbReference type="NCBI Taxonomy" id="4628"/>
    <lineage>
        <taxon>Eukaryota</taxon>
        <taxon>Viridiplantae</taxon>
        <taxon>Streptophyta</taxon>
        <taxon>Embryophyta</taxon>
        <taxon>Tracheophyta</taxon>
        <taxon>Spermatophyta</taxon>
        <taxon>Magnoliopsida</taxon>
        <taxon>Liliopsida</taxon>
        <taxon>Zingiberales</taxon>
        <taxon>Cannaceae</taxon>
        <taxon>Canna</taxon>
    </lineage>
</organism>